<comment type="caution">
    <text evidence="1">The sequence shown here is derived from an EMBL/GenBank/DDBJ whole genome shotgun (WGS) entry which is preliminary data.</text>
</comment>
<name>A0ACB9K4T8_9ASTR</name>
<reference evidence="2" key="1">
    <citation type="journal article" date="2022" name="Mol. Ecol. Resour.">
        <title>The genomes of chicory, endive, great burdock and yacon provide insights into Asteraceae palaeo-polyploidization history and plant inulin production.</title>
        <authorList>
            <person name="Fan W."/>
            <person name="Wang S."/>
            <person name="Wang H."/>
            <person name="Wang A."/>
            <person name="Jiang F."/>
            <person name="Liu H."/>
            <person name="Zhao H."/>
            <person name="Xu D."/>
            <person name="Zhang Y."/>
        </authorList>
    </citation>
    <scope>NUCLEOTIDE SEQUENCE [LARGE SCALE GENOMIC DNA]</scope>
    <source>
        <strain evidence="2">cv. Yunnan</strain>
    </source>
</reference>
<reference evidence="1 2" key="2">
    <citation type="journal article" date="2022" name="Mol. Ecol. Resour.">
        <title>The genomes of chicory, endive, great burdock and yacon provide insights into Asteraceae paleo-polyploidization history and plant inulin production.</title>
        <authorList>
            <person name="Fan W."/>
            <person name="Wang S."/>
            <person name="Wang H."/>
            <person name="Wang A."/>
            <person name="Jiang F."/>
            <person name="Liu H."/>
            <person name="Zhao H."/>
            <person name="Xu D."/>
            <person name="Zhang Y."/>
        </authorList>
    </citation>
    <scope>NUCLEOTIDE SEQUENCE [LARGE SCALE GENOMIC DNA]</scope>
    <source>
        <strain evidence="2">cv. Yunnan</strain>
        <tissue evidence="1">Leaves</tissue>
    </source>
</reference>
<dbReference type="Proteomes" id="UP001056120">
    <property type="component" value="Linkage Group LG01"/>
</dbReference>
<evidence type="ECO:0000313" key="2">
    <source>
        <dbReference type="Proteomes" id="UP001056120"/>
    </source>
</evidence>
<sequence length="93" mass="10037">MKPEVNISSRGSSIVNKLGMQIASTVCLCRNSVNIYERLKDGSHAMHQLKILLLDANGFIEDAHDVTKNLLGDPPAGFVETIPMSINPNSSTA</sequence>
<dbReference type="EMBL" id="CM042018">
    <property type="protein sequence ID" value="KAI3827274.1"/>
    <property type="molecule type" value="Genomic_DNA"/>
</dbReference>
<keyword evidence="2" id="KW-1185">Reference proteome</keyword>
<organism evidence="1 2">
    <name type="scientific">Smallanthus sonchifolius</name>
    <dbReference type="NCBI Taxonomy" id="185202"/>
    <lineage>
        <taxon>Eukaryota</taxon>
        <taxon>Viridiplantae</taxon>
        <taxon>Streptophyta</taxon>
        <taxon>Embryophyta</taxon>
        <taxon>Tracheophyta</taxon>
        <taxon>Spermatophyta</taxon>
        <taxon>Magnoliopsida</taxon>
        <taxon>eudicotyledons</taxon>
        <taxon>Gunneridae</taxon>
        <taxon>Pentapetalae</taxon>
        <taxon>asterids</taxon>
        <taxon>campanulids</taxon>
        <taxon>Asterales</taxon>
        <taxon>Asteraceae</taxon>
        <taxon>Asteroideae</taxon>
        <taxon>Heliantheae alliance</taxon>
        <taxon>Millerieae</taxon>
        <taxon>Smallanthus</taxon>
    </lineage>
</organism>
<evidence type="ECO:0000313" key="1">
    <source>
        <dbReference type="EMBL" id="KAI3827274.1"/>
    </source>
</evidence>
<protein>
    <submittedName>
        <fullName evidence="1">Uncharacterized protein</fullName>
    </submittedName>
</protein>
<accession>A0ACB9K4T8</accession>
<proteinExistence type="predicted"/>
<gene>
    <name evidence="1" type="ORF">L1987_01346</name>
</gene>